<dbReference type="EMBL" id="JAAGNZ010000001">
    <property type="protein sequence ID" value="NEU68361.1"/>
    <property type="molecule type" value="Genomic_DNA"/>
</dbReference>
<evidence type="ECO:0008006" key="3">
    <source>
        <dbReference type="Google" id="ProtNLM"/>
    </source>
</evidence>
<name>A0A6M0ILS8_9BACT</name>
<dbReference type="Proteomes" id="UP000477386">
    <property type="component" value="Unassembled WGS sequence"/>
</dbReference>
<evidence type="ECO:0000313" key="2">
    <source>
        <dbReference type="Proteomes" id="UP000477386"/>
    </source>
</evidence>
<comment type="caution">
    <text evidence="1">The sequence shown here is derived from an EMBL/GenBank/DDBJ whole genome shotgun (WGS) entry which is preliminary data.</text>
</comment>
<organism evidence="1 2">
    <name type="scientific">Spirosoma agri</name>
    <dbReference type="NCBI Taxonomy" id="1987381"/>
    <lineage>
        <taxon>Bacteria</taxon>
        <taxon>Pseudomonadati</taxon>
        <taxon>Bacteroidota</taxon>
        <taxon>Cytophagia</taxon>
        <taxon>Cytophagales</taxon>
        <taxon>Cytophagaceae</taxon>
        <taxon>Spirosoma</taxon>
    </lineage>
</organism>
<accession>A0A6M0ILS8</accession>
<gene>
    <name evidence="1" type="ORF">GK091_15830</name>
</gene>
<protein>
    <recommendedName>
        <fullName evidence="3">T9SS type A sorting domain-containing protein</fullName>
    </recommendedName>
</protein>
<evidence type="ECO:0000313" key="1">
    <source>
        <dbReference type="EMBL" id="NEU68361.1"/>
    </source>
</evidence>
<dbReference type="AlphaFoldDB" id="A0A6M0ILS8"/>
<reference evidence="1 2" key="1">
    <citation type="submission" date="2020-02" db="EMBL/GenBank/DDBJ databases">
        <title>Draft genome sequence of two Spirosoma agri KCTC 52727 and Spirosoma terrae KCTC 52035.</title>
        <authorList>
            <person name="Rojas J."/>
            <person name="Ambika Manirajan B."/>
            <person name="Ratering S."/>
            <person name="Suarez C."/>
            <person name="Schnell S."/>
        </authorList>
    </citation>
    <scope>NUCLEOTIDE SEQUENCE [LARGE SCALE GENOMIC DNA]</scope>
    <source>
        <strain evidence="1 2">KCTC 52727</strain>
    </source>
</reference>
<sequence length="120" mass="13007">MSKLAVSILMSAVTLTNPTTPKSLSFDASAYITNTNQIRIAVSKTTGVPVVVLLRDAQHLVVFQQNISKKDVTYAAKLNVDALADGQYELEVKSDEGSIKKQLNLSTQPVQQTSRVVAMN</sequence>
<keyword evidence="2" id="KW-1185">Reference proteome</keyword>
<proteinExistence type="predicted"/>